<dbReference type="PANTHER" id="PTHR31668:SF4">
    <property type="entry name" value="TRANSCRIPTIONAL ACTIVATOR PROTEIN DAL81"/>
    <property type="match status" value="1"/>
</dbReference>
<dbReference type="KEGG" id="pfy:PFICI_03889"/>
<dbReference type="Pfam" id="PF00172">
    <property type="entry name" value="Zn_clus"/>
    <property type="match status" value="1"/>
</dbReference>
<evidence type="ECO:0000256" key="2">
    <source>
        <dbReference type="ARBA" id="ARBA00023242"/>
    </source>
</evidence>
<dbReference type="GO" id="GO:0003677">
    <property type="term" value="F:DNA binding"/>
    <property type="evidence" value="ECO:0007669"/>
    <property type="project" value="InterPro"/>
</dbReference>
<keyword evidence="6" id="KW-1185">Reference proteome</keyword>
<dbReference type="OrthoDB" id="1924787at2759"/>
<dbReference type="EMBL" id="KI912110">
    <property type="protein sequence ID" value="ETS85864.1"/>
    <property type="molecule type" value="Genomic_DNA"/>
</dbReference>
<dbReference type="InterPro" id="IPR001138">
    <property type="entry name" value="Zn2Cys6_DnaBD"/>
</dbReference>
<dbReference type="PROSITE" id="PS00463">
    <property type="entry name" value="ZN2_CY6_FUNGAL_1"/>
    <property type="match status" value="1"/>
</dbReference>
<dbReference type="InterPro" id="IPR050797">
    <property type="entry name" value="Carb_Metab_Trans_Reg"/>
</dbReference>
<feature type="region of interest" description="Disordered" evidence="3">
    <location>
        <begin position="634"/>
        <end position="663"/>
    </location>
</feature>
<dbReference type="SUPFAM" id="SSF57701">
    <property type="entry name" value="Zn2/Cys6 DNA-binding domain"/>
    <property type="match status" value="1"/>
</dbReference>
<dbReference type="GO" id="GO:0008270">
    <property type="term" value="F:zinc ion binding"/>
    <property type="evidence" value="ECO:0007669"/>
    <property type="project" value="InterPro"/>
</dbReference>
<evidence type="ECO:0000313" key="6">
    <source>
        <dbReference type="Proteomes" id="UP000030651"/>
    </source>
</evidence>
<dbReference type="GO" id="GO:0000981">
    <property type="term" value="F:DNA-binding transcription factor activity, RNA polymerase II-specific"/>
    <property type="evidence" value="ECO:0007669"/>
    <property type="project" value="InterPro"/>
</dbReference>
<evidence type="ECO:0000313" key="5">
    <source>
        <dbReference type="EMBL" id="ETS85864.1"/>
    </source>
</evidence>
<dbReference type="InParanoid" id="W3XIN1"/>
<dbReference type="eggNOG" id="ENOG502SJFF">
    <property type="taxonomic scope" value="Eukaryota"/>
</dbReference>
<dbReference type="PROSITE" id="PS50048">
    <property type="entry name" value="ZN2_CY6_FUNGAL_2"/>
    <property type="match status" value="1"/>
</dbReference>
<dbReference type="HOGENOM" id="CLU_006632_3_0_1"/>
<dbReference type="AlphaFoldDB" id="W3XIN1"/>
<evidence type="ECO:0000259" key="4">
    <source>
        <dbReference type="PROSITE" id="PS50048"/>
    </source>
</evidence>
<dbReference type="CDD" id="cd00067">
    <property type="entry name" value="GAL4"/>
    <property type="match status" value="1"/>
</dbReference>
<feature type="compositionally biased region" description="Low complexity" evidence="3">
    <location>
        <begin position="61"/>
        <end position="74"/>
    </location>
</feature>
<dbReference type="GO" id="GO:0001080">
    <property type="term" value="P:nitrogen catabolite activation of transcription from RNA polymerase II promoter"/>
    <property type="evidence" value="ECO:0007669"/>
    <property type="project" value="TreeGrafter"/>
</dbReference>
<dbReference type="CDD" id="cd12148">
    <property type="entry name" value="fungal_TF_MHR"/>
    <property type="match status" value="1"/>
</dbReference>
<sequence length="735" mass="81136">MDRNGARKPRSRRNRPCDFCRSRKVACKIEKEPPCQLCLDKSQECTFNEATKPRKRRHVGTEGAPGTTAGSSSAATIHPEAGIAADMGWSQYEDDNDMLTSFLQTFDLEQNLLPGPASFLRPGPHSASSASPGSGIGQSATGTSGSQDLEHPTVDPKSRHDWTSTAKRYVGPSGDLDPFLLAYRSYNTDNTSVSHFAAIEYHRTRPLNGADCEILPPAVFTMSRSISSTVSTSLTENTLRHSFEQKIDDITASGLVALFFRFVHPYQPIISRLQFPAEEEGVSLIPLGLLSAICATAIPFVLYDDALCVESSRLPTSSELYDIASDALARDLGNPSIVTLQTQLLLLHRHRDKQAPIGDASIWSQCGQMVSLAQILGLNDDSSSWTALTGWERRLRKRLWWAVWITEKWTALGQGMPSHISKATWTVPPLDRSDLIDDPGHNEEPSMYFKLLAELTIILNDIIEAFFTLNSTTRAMDDFGNSLQVARALRLRLKDWHNSLPETLQTEQQSGSWMMDDSSSPDLNGNASLGVAFFTAQLTIFRALMRPISMKRLHSAIAGLSMGSLNSSKITPQSVSATLDGAIVALESLIRFVGNFNTTEWDAFWPGWSKHNFALASTLLLQCCLITSPTDSWQANQTSAPQGADPDARSLGQLDANDRPLESSSGAQLSAVHARLQNLAQRWRWTLRLATRGAANNKGLIDSSLRRVDALLTEWRRAQSTHFEHPTWANRRDKT</sequence>
<feature type="compositionally biased region" description="Low complexity" evidence="3">
    <location>
        <begin position="122"/>
        <end position="140"/>
    </location>
</feature>
<dbReference type="PANTHER" id="PTHR31668">
    <property type="entry name" value="GLUCOSE TRANSPORT TRANSCRIPTION REGULATOR RGT1-RELATED-RELATED"/>
    <property type="match status" value="1"/>
</dbReference>
<dbReference type="Pfam" id="PF04082">
    <property type="entry name" value="Fungal_trans"/>
    <property type="match status" value="1"/>
</dbReference>
<evidence type="ECO:0000256" key="1">
    <source>
        <dbReference type="ARBA" id="ARBA00022723"/>
    </source>
</evidence>
<organism evidence="5 6">
    <name type="scientific">Pestalotiopsis fici (strain W106-1 / CGMCC3.15140)</name>
    <dbReference type="NCBI Taxonomy" id="1229662"/>
    <lineage>
        <taxon>Eukaryota</taxon>
        <taxon>Fungi</taxon>
        <taxon>Dikarya</taxon>
        <taxon>Ascomycota</taxon>
        <taxon>Pezizomycotina</taxon>
        <taxon>Sordariomycetes</taxon>
        <taxon>Xylariomycetidae</taxon>
        <taxon>Amphisphaeriales</taxon>
        <taxon>Sporocadaceae</taxon>
        <taxon>Pestalotiopsis</taxon>
    </lineage>
</organism>
<dbReference type="Proteomes" id="UP000030651">
    <property type="component" value="Unassembled WGS sequence"/>
</dbReference>
<feature type="domain" description="Zn(2)-C6 fungal-type" evidence="4">
    <location>
        <begin position="16"/>
        <end position="47"/>
    </location>
</feature>
<dbReference type="RefSeq" id="XP_007830661.1">
    <property type="nucleotide sequence ID" value="XM_007832470.1"/>
</dbReference>
<accession>W3XIN1</accession>
<dbReference type="InterPro" id="IPR036864">
    <property type="entry name" value="Zn2-C6_fun-type_DNA-bd_sf"/>
</dbReference>
<keyword evidence="2" id="KW-0539">Nucleus</keyword>
<dbReference type="SMART" id="SM00066">
    <property type="entry name" value="GAL4"/>
    <property type="match status" value="1"/>
</dbReference>
<proteinExistence type="predicted"/>
<evidence type="ECO:0000256" key="3">
    <source>
        <dbReference type="SAM" id="MobiDB-lite"/>
    </source>
</evidence>
<keyword evidence="1" id="KW-0479">Metal-binding</keyword>
<dbReference type="Gene3D" id="4.10.240.10">
    <property type="entry name" value="Zn(2)-C6 fungal-type DNA-binding domain"/>
    <property type="match status" value="1"/>
</dbReference>
<name>W3XIN1_PESFW</name>
<dbReference type="GeneID" id="19268902"/>
<dbReference type="GO" id="GO:0005634">
    <property type="term" value="C:nucleus"/>
    <property type="evidence" value="ECO:0007669"/>
    <property type="project" value="TreeGrafter"/>
</dbReference>
<dbReference type="SMART" id="SM00906">
    <property type="entry name" value="Fungal_trans"/>
    <property type="match status" value="1"/>
</dbReference>
<dbReference type="InterPro" id="IPR007219">
    <property type="entry name" value="XnlR_reg_dom"/>
</dbReference>
<gene>
    <name evidence="5" type="ORF">PFICI_03889</name>
</gene>
<feature type="compositionally biased region" description="Basic and acidic residues" evidence="3">
    <location>
        <begin position="148"/>
        <end position="162"/>
    </location>
</feature>
<feature type="region of interest" description="Disordered" evidence="3">
    <location>
        <begin position="51"/>
        <end position="74"/>
    </location>
</feature>
<protein>
    <recommendedName>
        <fullName evidence="4">Zn(2)-C6 fungal-type domain-containing protein</fullName>
    </recommendedName>
</protein>
<dbReference type="OMA" id="HIQADDW"/>
<dbReference type="GO" id="GO:0006351">
    <property type="term" value="P:DNA-templated transcription"/>
    <property type="evidence" value="ECO:0007669"/>
    <property type="project" value="InterPro"/>
</dbReference>
<feature type="region of interest" description="Disordered" evidence="3">
    <location>
        <begin position="114"/>
        <end position="167"/>
    </location>
</feature>
<reference evidence="6" key="1">
    <citation type="journal article" date="2015" name="BMC Genomics">
        <title>Genomic and transcriptomic analysis of the endophytic fungus Pestalotiopsis fici reveals its lifestyle and high potential for synthesis of natural products.</title>
        <authorList>
            <person name="Wang X."/>
            <person name="Zhang X."/>
            <person name="Liu L."/>
            <person name="Xiang M."/>
            <person name="Wang W."/>
            <person name="Sun X."/>
            <person name="Che Y."/>
            <person name="Guo L."/>
            <person name="Liu G."/>
            <person name="Guo L."/>
            <person name="Wang C."/>
            <person name="Yin W.B."/>
            <person name="Stadler M."/>
            <person name="Zhang X."/>
            <person name="Liu X."/>
        </authorList>
    </citation>
    <scope>NUCLEOTIDE SEQUENCE [LARGE SCALE GENOMIC DNA]</scope>
    <source>
        <strain evidence="6">W106-1 / CGMCC3.15140</strain>
    </source>
</reference>